<feature type="compositionally biased region" description="Basic and acidic residues" evidence="1">
    <location>
        <begin position="1"/>
        <end position="11"/>
    </location>
</feature>
<reference evidence="2 3" key="1">
    <citation type="journal article" date="2021" name="Elife">
        <title>Chloroplast acquisition without the gene transfer in kleptoplastic sea slugs, Plakobranchus ocellatus.</title>
        <authorList>
            <person name="Maeda T."/>
            <person name="Takahashi S."/>
            <person name="Yoshida T."/>
            <person name="Shimamura S."/>
            <person name="Takaki Y."/>
            <person name="Nagai Y."/>
            <person name="Toyoda A."/>
            <person name="Suzuki Y."/>
            <person name="Arimoto A."/>
            <person name="Ishii H."/>
            <person name="Satoh N."/>
            <person name="Nishiyama T."/>
            <person name="Hasebe M."/>
            <person name="Maruyama T."/>
            <person name="Minagawa J."/>
            <person name="Obokata J."/>
            <person name="Shigenobu S."/>
        </authorList>
    </citation>
    <scope>NUCLEOTIDE SEQUENCE [LARGE SCALE GENOMIC DNA]</scope>
</reference>
<evidence type="ECO:0000256" key="1">
    <source>
        <dbReference type="SAM" id="MobiDB-lite"/>
    </source>
</evidence>
<dbReference type="EMBL" id="BLXT01003496">
    <property type="protein sequence ID" value="GFO01600.1"/>
    <property type="molecule type" value="Genomic_DNA"/>
</dbReference>
<sequence>MVTRKELRQSDSIEINPRTRSSTASRRKRMQETNGIKNGRRERKLQQHRERPKRREIRQHRETHKCRRTTQVYENLNGIENDPTLQKLRRH</sequence>
<protein>
    <submittedName>
        <fullName evidence="2">Uncharacterized protein</fullName>
    </submittedName>
</protein>
<accession>A0AAV4A0D6</accession>
<dbReference type="AlphaFoldDB" id="A0AAV4A0D6"/>
<evidence type="ECO:0000313" key="2">
    <source>
        <dbReference type="EMBL" id="GFO01600.1"/>
    </source>
</evidence>
<organism evidence="2 3">
    <name type="scientific">Plakobranchus ocellatus</name>
    <dbReference type="NCBI Taxonomy" id="259542"/>
    <lineage>
        <taxon>Eukaryota</taxon>
        <taxon>Metazoa</taxon>
        <taxon>Spiralia</taxon>
        <taxon>Lophotrochozoa</taxon>
        <taxon>Mollusca</taxon>
        <taxon>Gastropoda</taxon>
        <taxon>Heterobranchia</taxon>
        <taxon>Euthyneura</taxon>
        <taxon>Panpulmonata</taxon>
        <taxon>Sacoglossa</taxon>
        <taxon>Placobranchoidea</taxon>
        <taxon>Plakobranchidae</taxon>
        <taxon>Plakobranchus</taxon>
    </lineage>
</organism>
<feature type="region of interest" description="Disordered" evidence="1">
    <location>
        <begin position="1"/>
        <end position="91"/>
    </location>
</feature>
<comment type="caution">
    <text evidence="2">The sequence shown here is derived from an EMBL/GenBank/DDBJ whole genome shotgun (WGS) entry which is preliminary data.</text>
</comment>
<proteinExistence type="predicted"/>
<dbReference type="Proteomes" id="UP000735302">
    <property type="component" value="Unassembled WGS sequence"/>
</dbReference>
<name>A0AAV4A0D6_9GAST</name>
<gene>
    <name evidence="2" type="ORF">PoB_002810500</name>
</gene>
<keyword evidence="3" id="KW-1185">Reference proteome</keyword>
<evidence type="ECO:0000313" key="3">
    <source>
        <dbReference type="Proteomes" id="UP000735302"/>
    </source>
</evidence>
<feature type="compositionally biased region" description="Basic residues" evidence="1">
    <location>
        <begin position="50"/>
        <end position="68"/>
    </location>
</feature>